<accession>A0AAE9HTB5</accession>
<dbReference type="RefSeq" id="WP_211247089.1">
    <property type="nucleotide sequence ID" value="NZ_CP097501.1"/>
</dbReference>
<protein>
    <submittedName>
        <fullName evidence="1">Uncharacterized protein</fullName>
    </submittedName>
</protein>
<evidence type="ECO:0000313" key="2">
    <source>
        <dbReference type="Proteomes" id="UP001056819"/>
    </source>
</evidence>
<dbReference type="AlphaFoldDB" id="A0AAE9HTB5"/>
<gene>
    <name evidence="1" type="ORF">LNQ82_08825</name>
</gene>
<evidence type="ECO:0000313" key="1">
    <source>
        <dbReference type="EMBL" id="URD67279.1"/>
    </source>
</evidence>
<reference evidence="1" key="1">
    <citation type="submission" date="2022-05" db="EMBL/GenBank/DDBJ databases">
        <title>Alysiella filiformis genome sequencing.</title>
        <authorList>
            <person name="Viehboeck T."/>
        </authorList>
    </citation>
    <scope>NUCLEOTIDE SEQUENCE</scope>
    <source>
        <strain evidence="1">DSM 2580</strain>
    </source>
</reference>
<name>A0AAE9HTB5_9NEIS</name>
<proteinExistence type="predicted"/>
<dbReference type="EMBL" id="CP097501">
    <property type="protein sequence ID" value="URD67279.1"/>
    <property type="molecule type" value="Genomic_DNA"/>
</dbReference>
<sequence>MLFSKNDKINGLVAEKVRGGWQVRKGKKHKILIAPSGQRVAIPATPSDYRAFLNFSRDVRRLAEGLPIRVREQIEPEPSVSREEDGV</sequence>
<dbReference type="Proteomes" id="UP001056819">
    <property type="component" value="Chromosome"/>
</dbReference>
<organism evidence="1 2">
    <name type="scientific">Conchiformibius steedae DSM 2580</name>
    <dbReference type="NCBI Taxonomy" id="1121352"/>
    <lineage>
        <taxon>Bacteria</taxon>
        <taxon>Pseudomonadati</taxon>
        <taxon>Pseudomonadota</taxon>
        <taxon>Betaproteobacteria</taxon>
        <taxon>Neisseriales</taxon>
        <taxon>Neisseriaceae</taxon>
        <taxon>Conchiformibius</taxon>
    </lineage>
</organism>